<evidence type="ECO:0000256" key="5">
    <source>
        <dbReference type="ARBA" id="ARBA00022723"/>
    </source>
</evidence>
<comment type="cofactor">
    <cofactor evidence="1">
        <name>Mg(2+)</name>
        <dbReference type="ChEBI" id="CHEBI:18420"/>
    </cofactor>
</comment>
<name>A0A382R3Y8_9ZZZZ</name>
<keyword evidence="3" id="KW-0808">Transferase</keyword>
<reference evidence="9" key="1">
    <citation type="submission" date="2018-05" db="EMBL/GenBank/DDBJ databases">
        <authorList>
            <person name="Lanie J.A."/>
            <person name="Ng W.-L."/>
            <person name="Kazmierczak K.M."/>
            <person name="Andrzejewski T.M."/>
            <person name="Davidsen T.M."/>
            <person name="Wayne K.J."/>
            <person name="Tettelin H."/>
            <person name="Glass J.I."/>
            <person name="Rusch D."/>
            <person name="Podicherti R."/>
            <person name="Tsui H.-C.T."/>
            <person name="Winkler M.E."/>
        </authorList>
    </citation>
    <scope>NUCLEOTIDE SEQUENCE</scope>
</reference>
<dbReference type="Pfam" id="PF02696">
    <property type="entry name" value="SelO"/>
    <property type="match status" value="1"/>
</dbReference>
<evidence type="ECO:0000256" key="8">
    <source>
        <dbReference type="ARBA" id="ARBA00022842"/>
    </source>
</evidence>
<protein>
    <recommendedName>
        <fullName evidence="10">Selenoprotein O</fullName>
    </recommendedName>
</protein>
<evidence type="ECO:0000313" key="9">
    <source>
        <dbReference type="EMBL" id="SVC92386.1"/>
    </source>
</evidence>
<feature type="non-terminal residue" evidence="9">
    <location>
        <position position="240"/>
    </location>
</feature>
<accession>A0A382R3Y8</accession>
<evidence type="ECO:0000256" key="1">
    <source>
        <dbReference type="ARBA" id="ARBA00001946"/>
    </source>
</evidence>
<comment type="similarity">
    <text evidence="2">Belongs to the SELO family.</text>
</comment>
<organism evidence="9">
    <name type="scientific">marine metagenome</name>
    <dbReference type="NCBI Taxonomy" id="408172"/>
    <lineage>
        <taxon>unclassified sequences</taxon>
        <taxon>metagenomes</taxon>
        <taxon>ecological metagenomes</taxon>
    </lineage>
</organism>
<dbReference type="GO" id="GO:0005524">
    <property type="term" value="F:ATP binding"/>
    <property type="evidence" value="ECO:0007669"/>
    <property type="project" value="UniProtKB-KW"/>
</dbReference>
<dbReference type="AlphaFoldDB" id="A0A382R3Y8"/>
<dbReference type="InterPro" id="IPR003846">
    <property type="entry name" value="SelO"/>
</dbReference>
<dbReference type="GO" id="GO:0070733">
    <property type="term" value="F:AMPylase activity"/>
    <property type="evidence" value="ECO:0007669"/>
    <property type="project" value="TreeGrafter"/>
</dbReference>
<evidence type="ECO:0000256" key="2">
    <source>
        <dbReference type="ARBA" id="ARBA00009747"/>
    </source>
</evidence>
<keyword evidence="4" id="KW-0548">Nucleotidyltransferase</keyword>
<evidence type="ECO:0008006" key="10">
    <source>
        <dbReference type="Google" id="ProtNLM"/>
    </source>
</evidence>
<evidence type="ECO:0000256" key="7">
    <source>
        <dbReference type="ARBA" id="ARBA00022840"/>
    </source>
</evidence>
<dbReference type="PANTHER" id="PTHR32057:SF14">
    <property type="entry name" value="PROTEIN ADENYLYLTRANSFERASE SELO, MITOCHONDRIAL"/>
    <property type="match status" value="1"/>
</dbReference>
<keyword evidence="5" id="KW-0479">Metal-binding</keyword>
<dbReference type="GO" id="GO:0046872">
    <property type="term" value="F:metal ion binding"/>
    <property type="evidence" value="ECO:0007669"/>
    <property type="project" value="UniProtKB-KW"/>
</dbReference>
<gene>
    <name evidence="9" type="ORF">METZ01_LOCUS345240</name>
</gene>
<sequence length="240" mass="26386">MNDMHPLSKKFTFDNSYARLPERFYVRLSPTKVPVPQLIKLNEELALELGLDPEILKTSGGVEILSGNCIPDGAEPLAMAYAGHQFGNWVPELGDGRALLLGELIGLDGIRRDIQLKGSGPTPFSRMGDGRAVLGPILREYIISEGMNGLGIPTARTLSAALTGEKIMREQLFPGAILTRVAQSHVRVGTFEYFAARKDIEGLRLLADYVIRRHFPDAGKSRNPYSALLYEVAVRQANLI</sequence>
<keyword evidence="7" id="KW-0067">ATP-binding</keyword>
<dbReference type="EMBL" id="UINC01118922">
    <property type="protein sequence ID" value="SVC92386.1"/>
    <property type="molecule type" value="Genomic_DNA"/>
</dbReference>
<dbReference type="PANTHER" id="PTHR32057">
    <property type="entry name" value="PROTEIN ADENYLYLTRANSFERASE SELO, MITOCHONDRIAL"/>
    <property type="match status" value="1"/>
</dbReference>
<evidence type="ECO:0000256" key="6">
    <source>
        <dbReference type="ARBA" id="ARBA00022741"/>
    </source>
</evidence>
<keyword evidence="8" id="KW-0460">Magnesium</keyword>
<evidence type="ECO:0000256" key="4">
    <source>
        <dbReference type="ARBA" id="ARBA00022695"/>
    </source>
</evidence>
<proteinExistence type="inferred from homology"/>
<keyword evidence="6" id="KW-0547">Nucleotide-binding</keyword>
<evidence type="ECO:0000256" key="3">
    <source>
        <dbReference type="ARBA" id="ARBA00022679"/>
    </source>
</evidence>